<dbReference type="RefSeq" id="WP_104981866.1">
    <property type="nucleotide sequence ID" value="NZ_CP012673.1"/>
</dbReference>
<comment type="similarity">
    <text evidence="1 2">Belongs to the polypeptide deformylase family.</text>
</comment>
<dbReference type="InterPro" id="IPR036821">
    <property type="entry name" value="Peptide_deformylase_sf"/>
</dbReference>
<dbReference type="Proteomes" id="UP000238348">
    <property type="component" value="Chromosome"/>
</dbReference>
<dbReference type="EMBL" id="CP012673">
    <property type="protein sequence ID" value="AUX43152.1"/>
    <property type="molecule type" value="Genomic_DNA"/>
</dbReference>
<dbReference type="NCBIfam" id="NF001159">
    <property type="entry name" value="PRK00150.1-3"/>
    <property type="match status" value="1"/>
</dbReference>
<dbReference type="NCBIfam" id="TIGR00079">
    <property type="entry name" value="pept_deformyl"/>
    <property type="match status" value="1"/>
</dbReference>
<dbReference type="GO" id="GO:0006412">
    <property type="term" value="P:translation"/>
    <property type="evidence" value="ECO:0007669"/>
    <property type="project" value="UniProtKB-UniRule"/>
</dbReference>
<dbReference type="PANTHER" id="PTHR10458:SF22">
    <property type="entry name" value="PEPTIDE DEFORMYLASE"/>
    <property type="match status" value="1"/>
</dbReference>
<dbReference type="AlphaFoldDB" id="A0A2L0EV48"/>
<keyword evidence="2" id="KW-0479">Metal-binding</keyword>
<dbReference type="GO" id="GO:0042586">
    <property type="term" value="F:peptide deformylase activity"/>
    <property type="evidence" value="ECO:0007669"/>
    <property type="project" value="UniProtKB-UniRule"/>
</dbReference>
<reference evidence="3 4" key="1">
    <citation type="submission" date="2015-09" db="EMBL/GenBank/DDBJ databases">
        <title>Sorangium comparison.</title>
        <authorList>
            <person name="Zaburannyi N."/>
            <person name="Bunk B."/>
            <person name="Overmann J."/>
            <person name="Mueller R."/>
        </authorList>
    </citation>
    <scope>NUCLEOTIDE SEQUENCE [LARGE SCALE GENOMIC DNA]</scope>
    <source>
        <strain evidence="3 4">So ce26</strain>
    </source>
</reference>
<comment type="catalytic activity">
    <reaction evidence="2">
        <text>N-terminal N-formyl-L-methionyl-[peptide] + H2O = N-terminal L-methionyl-[peptide] + formate</text>
        <dbReference type="Rhea" id="RHEA:24420"/>
        <dbReference type="Rhea" id="RHEA-COMP:10639"/>
        <dbReference type="Rhea" id="RHEA-COMP:10640"/>
        <dbReference type="ChEBI" id="CHEBI:15377"/>
        <dbReference type="ChEBI" id="CHEBI:15740"/>
        <dbReference type="ChEBI" id="CHEBI:49298"/>
        <dbReference type="ChEBI" id="CHEBI:64731"/>
        <dbReference type="EC" id="3.5.1.88"/>
    </reaction>
</comment>
<dbReference type="CDD" id="cd00487">
    <property type="entry name" value="Pep_deformylase"/>
    <property type="match status" value="1"/>
</dbReference>
<dbReference type="HAMAP" id="MF_00163">
    <property type="entry name" value="Pep_deformylase"/>
    <property type="match status" value="1"/>
</dbReference>
<feature type="binding site" evidence="2">
    <location>
        <position position="135"/>
    </location>
    <ligand>
        <name>Fe cation</name>
        <dbReference type="ChEBI" id="CHEBI:24875"/>
    </ligand>
</feature>
<dbReference type="PANTHER" id="PTHR10458">
    <property type="entry name" value="PEPTIDE DEFORMYLASE"/>
    <property type="match status" value="1"/>
</dbReference>
<evidence type="ECO:0000313" key="4">
    <source>
        <dbReference type="Proteomes" id="UP000238348"/>
    </source>
</evidence>
<keyword evidence="2 3" id="KW-0378">Hydrolase</keyword>
<evidence type="ECO:0000256" key="1">
    <source>
        <dbReference type="ARBA" id="ARBA00010759"/>
    </source>
</evidence>
<dbReference type="PIRSF" id="PIRSF004749">
    <property type="entry name" value="Pep_def"/>
    <property type="match status" value="1"/>
</dbReference>
<gene>
    <name evidence="2 3" type="primary">def</name>
    <name evidence="3" type="ORF">SOCE26_045950</name>
</gene>
<proteinExistence type="inferred from homology"/>
<dbReference type="PRINTS" id="PR01576">
    <property type="entry name" value="PDEFORMYLASE"/>
</dbReference>
<keyword evidence="2" id="KW-0648">Protein biosynthesis</keyword>
<feature type="active site" evidence="2">
    <location>
        <position position="136"/>
    </location>
</feature>
<organism evidence="3 4">
    <name type="scientific">Sorangium cellulosum</name>
    <name type="common">Polyangium cellulosum</name>
    <dbReference type="NCBI Taxonomy" id="56"/>
    <lineage>
        <taxon>Bacteria</taxon>
        <taxon>Pseudomonadati</taxon>
        <taxon>Myxococcota</taxon>
        <taxon>Polyangia</taxon>
        <taxon>Polyangiales</taxon>
        <taxon>Polyangiaceae</taxon>
        <taxon>Sorangium</taxon>
    </lineage>
</organism>
<sequence>MAIRTILHYPDPRLRQKALPVGDITPEILKLIDDMAETMYAAPGVGLAATQIGELHRVFLVDVAAENEPSNLLVFINPEIVRNEGQQTGPEGCLSFPGISEDIKRAERVRVRARGRDGATFEIEADGLLAVAIQHELDHLDGVLMIDRMGTLKKRIVQRKMQKRGAEAAG</sequence>
<keyword evidence="2" id="KW-0408">Iron</keyword>
<dbReference type="OrthoDB" id="9804313at2"/>
<feature type="binding site" evidence="2">
    <location>
        <position position="139"/>
    </location>
    <ligand>
        <name>Fe cation</name>
        <dbReference type="ChEBI" id="CHEBI:24875"/>
    </ligand>
</feature>
<dbReference type="SUPFAM" id="SSF56420">
    <property type="entry name" value="Peptide deformylase"/>
    <property type="match status" value="1"/>
</dbReference>
<dbReference type="GO" id="GO:0046872">
    <property type="term" value="F:metal ion binding"/>
    <property type="evidence" value="ECO:0007669"/>
    <property type="project" value="UniProtKB-KW"/>
</dbReference>
<evidence type="ECO:0000256" key="2">
    <source>
        <dbReference type="HAMAP-Rule" id="MF_00163"/>
    </source>
</evidence>
<protein>
    <recommendedName>
        <fullName evidence="2">Peptide deformylase</fullName>
        <shortName evidence="2">PDF</shortName>
        <ecNumber evidence="2">3.5.1.88</ecNumber>
    </recommendedName>
    <alternativeName>
        <fullName evidence="2">Polypeptide deformylase</fullName>
    </alternativeName>
</protein>
<dbReference type="Pfam" id="PF01327">
    <property type="entry name" value="Pep_deformylase"/>
    <property type="match status" value="1"/>
</dbReference>
<name>A0A2L0EV48_SORCE</name>
<comment type="function">
    <text evidence="2">Removes the formyl group from the N-terminal Met of newly synthesized proteins. Requires at least a dipeptide for an efficient rate of reaction. N-terminal L-methionine is a prerequisite for activity but the enzyme has broad specificity at other positions.</text>
</comment>
<comment type="cofactor">
    <cofactor evidence="2">
        <name>Fe(2+)</name>
        <dbReference type="ChEBI" id="CHEBI:29033"/>
    </cofactor>
    <text evidence="2">Binds 1 Fe(2+) ion.</text>
</comment>
<accession>A0A2L0EV48</accession>
<dbReference type="Gene3D" id="3.90.45.10">
    <property type="entry name" value="Peptide deformylase"/>
    <property type="match status" value="1"/>
</dbReference>
<feature type="binding site" evidence="2">
    <location>
        <position position="93"/>
    </location>
    <ligand>
        <name>Fe cation</name>
        <dbReference type="ChEBI" id="CHEBI:24875"/>
    </ligand>
</feature>
<evidence type="ECO:0000313" key="3">
    <source>
        <dbReference type="EMBL" id="AUX43152.1"/>
    </source>
</evidence>
<dbReference type="EC" id="3.5.1.88" evidence="2"/>
<dbReference type="InterPro" id="IPR023635">
    <property type="entry name" value="Peptide_deformylase"/>
</dbReference>